<organism evidence="1 2">
    <name type="scientific">Panagrolaimus davidi</name>
    <dbReference type="NCBI Taxonomy" id="227884"/>
    <lineage>
        <taxon>Eukaryota</taxon>
        <taxon>Metazoa</taxon>
        <taxon>Ecdysozoa</taxon>
        <taxon>Nematoda</taxon>
        <taxon>Chromadorea</taxon>
        <taxon>Rhabditida</taxon>
        <taxon>Tylenchina</taxon>
        <taxon>Panagrolaimomorpha</taxon>
        <taxon>Panagrolaimoidea</taxon>
        <taxon>Panagrolaimidae</taxon>
        <taxon>Panagrolaimus</taxon>
    </lineage>
</organism>
<reference evidence="2" key="1">
    <citation type="submission" date="2022-11" db="UniProtKB">
        <authorList>
            <consortium name="WormBaseParasite"/>
        </authorList>
    </citation>
    <scope>IDENTIFICATION</scope>
</reference>
<dbReference type="Proteomes" id="UP000887578">
    <property type="component" value="Unplaced"/>
</dbReference>
<dbReference type="WBParaSite" id="PDA_v2.g1898.t1">
    <property type="protein sequence ID" value="PDA_v2.g1898.t1"/>
    <property type="gene ID" value="PDA_v2.g1898"/>
</dbReference>
<evidence type="ECO:0000313" key="2">
    <source>
        <dbReference type="WBParaSite" id="PDA_v2.g1898.t1"/>
    </source>
</evidence>
<sequence length="115" mass="12075">MNSLNIESIYLSLTEISESLPCISAAPDSNDLTEQLQHLSIHNGITSAAATITTNNDGRLNRGRMYLQDDGSFDITTINCNNFCSTTSVKEMSNCTASCSHSGNSSIGGGGGHDG</sequence>
<name>A0A914PLW8_9BILA</name>
<evidence type="ECO:0000313" key="1">
    <source>
        <dbReference type="Proteomes" id="UP000887578"/>
    </source>
</evidence>
<dbReference type="AlphaFoldDB" id="A0A914PLW8"/>
<protein>
    <submittedName>
        <fullName evidence="2">Uncharacterized protein</fullName>
    </submittedName>
</protein>
<accession>A0A914PLW8</accession>
<keyword evidence="1" id="KW-1185">Reference proteome</keyword>
<proteinExistence type="predicted"/>